<comment type="similarity">
    <text evidence="1">Belongs to the ABC transporter superfamily.</text>
</comment>
<dbReference type="PROSITE" id="PS00211">
    <property type="entry name" value="ABC_TRANSPORTER_1"/>
    <property type="match status" value="1"/>
</dbReference>
<dbReference type="InterPro" id="IPR003593">
    <property type="entry name" value="AAA+_ATPase"/>
</dbReference>
<dbReference type="GO" id="GO:0051301">
    <property type="term" value="P:cell division"/>
    <property type="evidence" value="ECO:0007669"/>
    <property type="project" value="UniProtKB-KW"/>
</dbReference>
<evidence type="ECO:0000256" key="1">
    <source>
        <dbReference type="ARBA" id="ARBA00005417"/>
    </source>
</evidence>
<keyword evidence="5" id="KW-0132">Cell division</keyword>
<reference evidence="5 6" key="1">
    <citation type="journal article" date="2016" name="Nat. Commun.">
        <title>Thousands of microbial genomes shed light on interconnected biogeochemical processes in an aquifer system.</title>
        <authorList>
            <person name="Anantharaman K."/>
            <person name="Brown C.T."/>
            <person name="Hug L.A."/>
            <person name="Sharon I."/>
            <person name="Castelle C.J."/>
            <person name="Probst A.J."/>
            <person name="Thomas B.C."/>
            <person name="Singh A."/>
            <person name="Wilkins M.J."/>
            <person name="Karaoz U."/>
            <person name="Brodie E.L."/>
            <person name="Williams K.H."/>
            <person name="Hubbard S.S."/>
            <person name="Banfield J.F."/>
        </authorList>
    </citation>
    <scope>NUCLEOTIDE SEQUENCE [LARGE SCALE GENOMIC DNA]</scope>
</reference>
<organism evidence="5 6">
    <name type="scientific">Candidatus Doudnabacteria bacterium RIFCSPHIGHO2_01_FULL_43_23</name>
    <dbReference type="NCBI Taxonomy" id="1817822"/>
    <lineage>
        <taxon>Bacteria</taxon>
        <taxon>Candidatus Doudnaibacteriota</taxon>
    </lineage>
</organism>
<dbReference type="EMBL" id="MFEI01000023">
    <property type="protein sequence ID" value="OGE80628.1"/>
    <property type="molecule type" value="Genomic_DNA"/>
</dbReference>
<comment type="caution">
    <text evidence="5">The sequence shown here is derived from an EMBL/GenBank/DDBJ whole genome shotgun (WGS) entry which is preliminary data.</text>
</comment>
<dbReference type="InterPro" id="IPR017871">
    <property type="entry name" value="ABC_transporter-like_CS"/>
</dbReference>
<evidence type="ECO:0000259" key="4">
    <source>
        <dbReference type="PROSITE" id="PS50893"/>
    </source>
</evidence>
<dbReference type="PROSITE" id="PS50893">
    <property type="entry name" value="ABC_TRANSPORTER_2"/>
    <property type="match status" value="1"/>
</dbReference>
<dbReference type="GO" id="GO:0016887">
    <property type="term" value="F:ATP hydrolysis activity"/>
    <property type="evidence" value="ECO:0007669"/>
    <property type="project" value="InterPro"/>
</dbReference>
<dbReference type="PANTHER" id="PTHR24220">
    <property type="entry name" value="IMPORT ATP-BINDING PROTEIN"/>
    <property type="match status" value="1"/>
</dbReference>
<feature type="domain" description="ABC transporter" evidence="4">
    <location>
        <begin position="2"/>
        <end position="227"/>
    </location>
</feature>
<dbReference type="Gene3D" id="3.40.50.300">
    <property type="entry name" value="P-loop containing nucleotide triphosphate hydrolases"/>
    <property type="match status" value="1"/>
</dbReference>
<dbReference type="Pfam" id="PF00005">
    <property type="entry name" value="ABC_tran"/>
    <property type="match status" value="1"/>
</dbReference>
<protein>
    <submittedName>
        <fullName evidence="5">Cell division ATP-binding protein FtsE</fullName>
    </submittedName>
</protein>
<dbReference type="InterPro" id="IPR003439">
    <property type="entry name" value="ABC_transporter-like_ATP-bd"/>
</dbReference>
<dbReference type="SMART" id="SM00382">
    <property type="entry name" value="AAA"/>
    <property type="match status" value="1"/>
</dbReference>
<dbReference type="PANTHER" id="PTHR24220:SF470">
    <property type="entry name" value="CELL DIVISION ATP-BINDING PROTEIN FTSE"/>
    <property type="match status" value="1"/>
</dbReference>
<proteinExistence type="inferred from homology"/>
<keyword evidence="5" id="KW-0131">Cell cycle</keyword>
<evidence type="ECO:0000313" key="5">
    <source>
        <dbReference type="EMBL" id="OGE80628.1"/>
    </source>
</evidence>
<evidence type="ECO:0000256" key="2">
    <source>
        <dbReference type="ARBA" id="ARBA00022741"/>
    </source>
</evidence>
<evidence type="ECO:0000256" key="3">
    <source>
        <dbReference type="ARBA" id="ARBA00022840"/>
    </source>
</evidence>
<dbReference type="GO" id="GO:0005524">
    <property type="term" value="F:ATP binding"/>
    <property type="evidence" value="ECO:0007669"/>
    <property type="project" value="UniProtKB-KW"/>
</dbReference>
<dbReference type="SUPFAM" id="SSF52540">
    <property type="entry name" value="P-loop containing nucleoside triphosphate hydrolases"/>
    <property type="match status" value="1"/>
</dbReference>
<dbReference type="Proteomes" id="UP000177912">
    <property type="component" value="Unassembled WGS sequence"/>
</dbReference>
<name>A0A1F5NSL3_9BACT</name>
<dbReference type="InterPro" id="IPR015854">
    <property type="entry name" value="ABC_transpr_LolD-like"/>
</dbReference>
<dbReference type="STRING" id="1817822.A2826_02950"/>
<sequence>MIEFINIKKSYVNGSINALLDVNFRIDQGEFISLVGKSGAGKTTLLSLITLEIEPDAGKILIEGQDITKIPSKDRYYLRRKIGVVYQDIKLLPARTSAENVAFAMEASGLSQERIDRDVPRILDLVGLGSKLNAFPYQLSGGERQRVAIARALAHKPVLLIADEPTGNLDEENSWEVIELLLKINKFGTTVLLATHAVEIVNKIKKRVITLEQGEMVKDQKKGKYALS</sequence>
<keyword evidence="3 5" id="KW-0067">ATP-binding</keyword>
<gene>
    <name evidence="5" type="ORF">A2826_02950</name>
</gene>
<evidence type="ECO:0000313" key="6">
    <source>
        <dbReference type="Proteomes" id="UP000177912"/>
    </source>
</evidence>
<dbReference type="GO" id="GO:0022857">
    <property type="term" value="F:transmembrane transporter activity"/>
    <property type="evidence" value="ECO:0007669"/>
    <property type="project" value="TreeGrafter"/>
</dbReference>
<dbReference type="FunFam" id="3.40.50.300:FF:000056">
    <property type="entry name" value="Cell division ATP-binding protein FtsE"/>
    <property type="match status" value="1"/>
</dbReference>
<keyword evidence="2" id="KW-0547">Nucleotide-binding</keyword>
<dbReference type="AlphaFoldDB" id="A0A1F5NSL3"/>
<dbReference type="InterPro" id="IPR027417">
    <property type="entry name" value="P-loop_NTPase"/>
</dbReference>
<dbReference type="GO" id="GO:0005886">
    <property type="term" value="C:plasma membrane"/>
    <property type="evidence" value="ECO:0007669"/>
    <property type="project" value="TreeGrafter"/>
</dbReference>
<accession>A0A1F5NSL3</accession>